<comment type="caution">
    <text evidence="2">The sequence shown here is derived from an EMBL/GenBank/DDBJ whole genome shotgun (WGS) entry which is preliminary data.</text>
</comment>
<dbReference type="AlphaFoldDB" id="A0AA39XGL3"/>
<proteinExistence type="predicted"/>
<organism evidence="2 3">
    <name type="scientific">Immersiella caudata</name>
    <dbReference type="NCBI Taxonomy" id="314043"/>
    <lineage>
        <taxon>Eukaryota</taxon>
        <taxon>Fungi</taxon>
        <taxon>Dikarya</taxon>
        <taxon>Ascomycota</taxon>
        <taxon>Pezizomycotina</taxon>
        <taxon>Sordariomycetes</taxon>
        <taxon>Sordariomycetidae</taxon>
        <taxon>Sordariales</taxon>
        <taxon>Lasiosphaeriaceae</taxon>
        <taxon>Immersiella</taxon>
    </lineage>
</organism>
<sequence length="217" mass="23891">MIEARIHTELHARTLDHLQQRRLGKTWCKPRIGSFGPDAFCNRFSEHQKPQTTPTLEAPSSRELSDRSRGLPSGPMSLSRIFAIAKSQRKRGVCAPPLNPLSIPVPDERERRTGPIEALDRASSCDAQQRPSGSSGLASKDFRFLTLVRWWSGRGSAVLTSDVRHISCSPYPSSQPESNLFPFSVPGALSREPVPVCASWKPTHCLTPGSLLAAISR</sequence>
<evidence type="ECO:0000256" key="1">
    <source>
        <dbReference type="SAM" id="MobiDB-lite"/>
    </source>
</evidence>
<gene>
    <name evidence="2" type="ORF">B0T14DRAFT_76289</name>
</gene>
<reference evidence="2" key="1">
    <citation type="submission" date="2023-06" db="EMBL/GenBank/DDBJ databases">
        <title>Genome-scale phylogeny and comparative genomics of the fungal order Sordariales.</title>
        <authorList>
            <consortium name="Lawrence Berkeley National Laboratory"/>
            <person name="Hensen N."/>
            <person name="Bonometti L."/>
            <person name="Westerberg I."/>
            <person name="Brannstrom I.O."/>
            <person name="Guillou S."/>
            <person name="Cros-Aarteil S."/>
            <person name="Calhoun S."/>
            <person name="Haridas S."/>
            <person name="Kuo A."/>
            <person name="Mondo S."/>
            <person name="Pangilinan J."/>
            <person name="Riley R."/>
            <person name="Labutti K."/>
            <person name="Andreopoulos B."/>
            <person name="Lipzen A."/>
            <person name="Chen C."/>
            <person name="Yanf M."/>
            <person name="Daum C."/>
            <person name="Ng V."/>
            <person name="Clum A."/>
            <person name="Steindorff A."/>
            <person name="Ohm R."/>
            <person name="Martin F."/>
            <person name="Silar P."/>
            <person name="Natvig D."/>
            <person name="Lalanne C."/>
            <person name="Gautier V."/>
            <person name="Ament-Velasquez S.L."/>
            <person name="Kruys A."/>
            <person name="Hutchinson M.I."/>
            <person name="Powell A.J."/>
            <person name="Barry K."/>
            <person name="Miller A.N."/>
            <person name="Grigoriev I.V."/>
            <person name="Debuchy R."/>
            <person name="Gladieux P."/>
            <person name="Thoren M.H."/>
            <person name="Johannesson H."/>
        </authorList>
    </citation>
    <scope>NUCLEOTIDE SEQUENCE</scope>
    <source>
        <strain evidence="2">CBS 606.72</strain>
    </source>
</reference>
<feature type="compositionally biased region" description="Polar residues" evidence="1">
    <location>
        <begin position="125"/>
        <end position="136"/>
    </location>
</feature>
<evidence type="ECO:0000313" key="3">
    <source>
        <dbReference type="Proteomes" id="UP001175000"/>
    </source>
</evidence>
<evidence type="ECO:0000313" key="2">
    <source>
        <dbReference type="EMBL" id="KAK0633632.1"/>
    </source>
</evidence>
<feature type="region of interest" description="Disordered" evidence="1">
    <location>
        <begin position="116"/>
        <end position="136"/>
    </location>
</feature>
<keyword evidence="3" id="KW-1185">Reference proteome</keyword>
<accession>A0AA39XGL3</accession>
<dbReference type="Proteomes" id="UP001175000">
    <property type="component" value="Unassembled WGS sequence"/>
</dbReference>
<name>A0AA39XGL3_9PEZI</name>
<protein>
    <submittedName>
        <fullName evidence="2">Uncharacterized protein</fullName>
    </submittedName>
</protein>
<dbReference type="EMBL" id="JAULSU010000001">
    <property type="protein sequence ID" value="KAK0633632.1"/>
    <property type="molecule type" value="Genomic_DNA"/>
</dbReference>
<feature type="region of interest" description="Disordered" evidence="1">
    <location>
        <begin position="43"/>
        <end position="75"/>
    </location>
</feature>